<dbReference type="AlphaFoldDB" id="M1MNB1"/>
<reference evidence="1 2" key="1">
    <citation type="submission" date="2013-02" db="EMBL/GenBank/DDBJ databases">
        <title>Genome sequence of Clostridium saccharoperbutylacetonicum N1-4(HMT).</title>
        <authorList>
            <person name="Poehlein A."/>
            <person name="Daniel R."/>
        </authorList>
    </citation>
    <scope>NUCLEOTIDE SEQUENCE [LARGE SCALE GENOMIC DNA]</scope>
    <source>
        <strain evidence="2">N1-4(HMT)</strain>
    </source>
</reference>
<dbReference type="InterPro" id="IPR027417">
    <property type="entry name" value="P-loop_NTPase"/>
</dbReference>
<dbReference type="PATRIC" id="fig|931276.5.peg.2446"/>
<evidence type="ECO:0000313" key="1">
    <source>
        <dbReference type="EMBL" id="AGF56206.1"/>
    </source>
</evidence>
<dbReference type="KEGG" id="csr:Cspa_c24410"/>
<accession>M1MNB1</accession>
<dbReference type="HOGENOM" id="CLU_3342323_0_0_9"/>
<dbReference type="STRING" id="36745.CLSAP_22560"/>
<gene>
    <name evidence="1" type="ORF">Cspa_c24410</name>
</gene>
<dbReference type="SUPFAM" id="SSF52540">
    <property type="entry name" value="P-loop containing nucleoside triphosphate hydrolases"/>
    <property type="match status" value="1"/>
</dbReference>
<name>M1MNB1_9CLOT</name>
<evidence type="ECO:0008006" key="3">
    <source>
        <dbReference type="Google" id="ProtNLM"/>
    </source>
</evidence>
<dbReference type="EMBL" id="CP004121">
    <property type="protein sequence ID" value="AGF56206.1"/>
    <property type="molecule type" value="Genomic_DNA"/>
</dbReference>
<evidence type="ECO:0000313" key="2">
    <source>
        <dbReference type="Proteomes" id="UP000011728"/>
    </source>
</evidence>
<organism evidence="1 2">
    <name type="scientific">Clostridium saccharoperbutylacetonicum N1-4(HMT)</name>
    <dbReference type="NCBI Taxonomy" id="931276"/>
    <lineage>
        <taxon>Bacteria</taxon>
        <taxon>Bacillati</taxon>
        <taxon>Bacillota</taxon>
        <taxon>Clostridia</taxon>
        <taxon>Eubacteriales</taxon>
        <taxon>Clostridiaceae</taxon>
        <taxon>Clostridium</taxon>
    </lineage>
</organism>
<protein>
    <recommendedName>
        <fullName evidence="3">Lipoprotein-releasing system ATP-binding protein LolD</fullName>
    </recommendedName>
</protein>
<sequence length="37" mass="4388">MRNINEKYKTTFIIITHDNRIANKTNRIIEISDGKII</sequence>
<proteinExistence type="predicted"/>
<keyword evidence="2" id="KW-1185">Reference proteome</keyword>
<dbReference type="Proteomes" id="UP000011728">
    <property type="component" value="Chromosome"/>
</dbReference>